<dbReference type="RefSeq" id="WP_226755003.1">
    <property type="nucleotide sequence ID" value="NZ_JAJATW010000019.1"/>
</dbReference>
<dbReference type="AlphaFoldDB" id="A0A9X1LDK6"/>
<gene>
    <name evidence="1" type="ORF">LG368_12205</name>
</gene>
<reference evidence="1" key="1">
    <citation type="submission" date="2021-10" db="EMBL/GenBank/DDBJ databases">
        <title>Marinomonas pontica sp. nov., isolated from the Black Sea.</title>
        <authorList>
            <person name="Zhao L.-H."/>
            <person name="Xue J.-H."/>
        </authorList>
    </citation>
    <scope>NUCLEOTIDE SEQUENCE</scope>
    <source>
        <strain evidence="1">E8</strain>
    </source>
</reference>
<dbReference type="EMBL" id="JAJATW010000019">
    <property type="protein sequence ID" value="MCB5162657.1"/>
    <property type="molecule type" value="Genomic_DNA"/>
</dbReference>
<name>A0A9X1LDK6_9GAMM</name>
<organism evidence="1 2">
    <name type="scientific">Marinomonas algarum</name>
    <dbReference type="NCBI Taxonomy" id="2883105"/>
    <lineage>
        <taxon>Bacteria</taxon>
        <taxon>Pseudomonadati</taxon>
        <taxon>Pseudomonadota</taxon>
        <taxon>Gammaproteobacteria</taxon>
        <taxon>Oceanospirillales</taxon>
        <taxon>Oceanospirillaceae</taxon>
        <taxon>Marinomonas</taxon>
    </lineage>
</organism>
<evidence type="ECO:0000313" key="2">
    <source>
        <dbReference type="Proteomes" id="UP001139095"/>
    </source>
</evidence>
<keyword evidence="2" id="KW-1185">Reference proteome</keyword>
<proteinExistence type="predicted"/>
<dbReference type="Proteomes" id="UP001139095">
    <property type="component" value="Unassembled WGS sequence"/>
</dbReference>
<sequence length="228" mass="25622">MKSRKYVYSDREDFVEHLDTLLQSGVSPASYKAAMYELGKDLSEGLLRKIESSDSFCLASTAEDADFLSKGIIDSISGTVADIKLACFWNYHSTPIKGQQSTAPIIRKFVENGFKECKHLIITKSVISGSCVVKTNLTDLIEIMRPEKIYVVAPVMHVDAERKLKMEFPETISSKFIFETLVYDDEKSNETSEVIPGIGGDVYRLLGFKSQEDKNTFTPELVMQKMFA</sequence>
<evidence type="ECO:0000313" key="1">
    <source>
        <dbReference type="EMBL" id="MCB5162657.1"/>
    </source>
</evidence>
<protein>
    <submittedName>
        <fullName evidence="1">Uncharacterized protein</fullName>
    </submittedName>
</protein>
<accession>A0A9X1LDK6</accession>
<comment type="caution">
    <text evidence="1">The sequence shown here is derived from an EMBL/GenBank/DDBJ whole genome shotgun (WGS) entry which is preliminary data.</text>
</comment>